<feature type="region of interest" description="Disordered" evidence="5">
    <location>
        <begin position="31"/>
        <end position="82"/>
    </location>
</feature>
<dbReference type="Pfam" id="PF00462">
    <property type="entry name" value="Glutaredoxin"/>
    <property type="match status" value="1"/>
</dbReference>
<dbReference type="NCBIfam" id="TIGR02189">
    <property type="entry name" value="GlrX-like_plant"/>
    <property type="match status" value="1"/>
</dbReference>
<dbReference type="OrthoDB" id="418495at2759"/>
<keyword evidence="3" id="KW-0963">Cytoplasm</keyword>
<feature type="compositionally biased region" description="Low complexity" evidence="5">
    <location>
        <begin position="31"/>
        <end position="46"/>
    </location>
</feature>
<dbReference type="Proteomes" id="UP000585474">
    <property type="component" value="Unassembled WGS sequence"/>
</dbReference>
<evidence type="ECO:0000256" key="5">
    <source>
        <dbReference type="SAM" id="MobiDB-lite"/>
    </source>
</evidence>
<protein>
    <submittedName>
        <fullName evidence="7">Thioredoxin superfamily protein</fullName>
    </submittedName>
</protein>
<evidence type="ECO:0000256" key="1">
    <source>
        <dbReference type="ARBA" id="ARBA00004496"/>
    </source>
</evidence>
<organism evidence="7 8">
    <name type="scientific">Actinidia rufa</name>
    <dbReference type="NCBI Taxonomy" id="165716"/>
    <lineage>
        <taxon>Eukaryota</taxon>
        <taxon>Viridiplantae</taxon>
        <taxon>Streptophyta</taxon>
        <taxon>Embryophyta</taxon>
        <taxon>Tracheophyta</taxon>
        <taxon>Spermatophyta</taxon>
        <taxon>Magnoliopsida</taxon>
        <taxon>eudicotyledons</taxon>
        <taxon>Gunneridae</taxon>
        <taxon>Pentapetalae</taxon>
        <taxon>asterids</taxon>
        <taxon>Ericales</taxon>
        <taxon>Actinidiaceae</taxon>
        <taxon>Actinidia</taxon>
    </lineage>
</organism>
<accession>A0A7J0F0B2</accession>
<dbReference type="Gene3D" id="3.40.30.10">
    <property type="entry name" value="Glutaredoxin"/>
    <property type="match status" value="1"/>
</dbReference>
<sequence>MYIFTPSCFLTPTSPRPPLSSHNATGISLSLSLSPTTTTTTSSSNSQPPPTNSNPSPSPTTITSGSNSQPPPPTNSSLNPTKTGTSFRKVVAENAVIVFGLRGCCMCHVVKCLLVGLGVNPPVVEVDEHEKAAVIDELSEIGHGGIGDGGQGLQFPAVFVRGKLFGGLERVMATHISGELVPMLKDAGALWL</sequence>
<comment type="caution">
    <text evidence="7">The sequence shown here is derived from an EMBL/GenBank/DDBJ whole genome shotgun (WGS) entry which is preliminary data.</text>
</comment>
<gene>
    <name evidence="7" type="ORF">Acr_08g0003020</name>
</gene>
<dbReference type="SUPFAM" id="SSF52833">
    <property type="entry name" value="Thioredoxin-like"/>
    <property type="match status" value="1"/>
</dbReference>
<dbReference type="GO" id="GO:0005737">
    <property type="term" value="C:cytoplasm"/>
    <property type="evidence" value="ECO:0007669"/>
    <property type="project" value="UniProtKB-SubCell"/>
</dbReference>
<dbReference type="InterPro" id="IPR002109">
    <property type="entry name" value="Glutaredoxin"/>
</dbReference>
<evidence type="ECO:0000313" key="8">
    <source>
        <dbReference type="Proteomes" id="UP000585474"/>
    </source>
</evidence>
<name>A0A7J0F0B2_9ERIC</name>
<reference evidence="7 8" key="1">
    <citation type="submission" date="2019-07" db="EMBL/GenBank/DDBJ databases">
        <title>De Novo Assembly of kiwifruit Actinidia rufa.</title>
        <authorList>
            <person name="Sugita-Konishi S."/>
            <person name="Sato K."/>
            <person name="Mori E."/>
            <person name="Abe Y."/>
            <person name="Kisaki G."/>
            <person name="Hamano K."/>
            <person name="Suezawa K."/>
            <person name="Otani M."/>
            <person name="Fukuda T."/>
            <person name="Manabe T."/>
            <person name="Gomi K."/>
            <person name="Tabuchi M."/>
            <person name="Akimitsu K."/>
            <person name="Kataoka I."/>
        </authorList>
    </citation>
    <scope>NUCLEOTIDE SEQUENCE [LARGE SCALE GENOMIC DNA]</scope>
    <source>
        <strain evidence="8">cv. Fuchu</strain>
    </source>
</reference>
<feature type="compositionally biased region" description="Low complexity" evidence="5">
    <location>
        <begin position="59"/>
        <end position="68"/>
    </location>
</feature>
<evidence type="ECO:0000313" key="7">
    <source>
        <dbReference type="EMBL" id="GFY91906.1"/>
    </source>
</evidence>
<dbReference type="EMBL" id="BJWL01000008">
    <property type="protein sequence ID" value="GFY91906.1"/>
    <property type="molecule type" value="Genomic_DNA"/>
</dbReference>
<dbReference type="InterPro" id="IPR036249">
    <property type="entry name" value="Thioredoxin-like_sf"/>
</dbReference>
<comment type="subcellular location">
    <subcellularLocation>
        <location evidence="1">Cytoplasm</location>
    </subcellularLocation>
</comment>
<evidence type="ECO:0000256" key="2">
    <source>
        <dbReference type="ARBA" id="ARBA00007568"/>
    </source>
</evidence>
<proteinExistence type="inferred from homology"/>
<dbReference type="AlphaFoldDB" id="A0A7J0F0B2"/>
<feature type="compositionally biased region" description="Pro residues" evidence="5">
    <location>
        <begin position="47"/>
        <end position="58"/>
    </location>
</feature>
<feature type="domain" description="Glutaredoxin" evidence="6">
    <location>
        <begin position="96"/>
        <end position="164"/>
    </location>
</feature>
<dbReference type="PANTHER" id="PTHR10168">
    <property type="entry name" value="GLUTAREDOXIN"/>
    <property type="match status" value="1"/>
</dbReference>
<dbReference type="InterPro" id="IPR011905">
    <property type="entry name" value="GlrX-like_pln_2"/>
</dbReference>
<keyword evidence="4" id="KW-0676">Redox-active center</keyword>
<evidence type="ECO:0000259" key="6">
    <source>
        <dbReference type="Pfam" id="PF00462"/>
    </source>
</evidence>
<dbReference type="PROSITE" id="PS51354">
    <property type="entry name" value="GLUTAREDOXIN_2"/>
    <property type="match status" value="1"/>
</dbReference>
<evidence type="ECO:0000256" key="3">
    <source>
        <dbReference type="ARBA" id="ARBA00022490"/>
    </source>
</evidence>
<keyword evidence="8" id="KW-1185">Reference proteome</keyword>
<comment type="similarity">
    <text evidence="2">Belongs to the glutaredoxin family. CC-type subfamily.</text>
</comment>
<evidence type="ECO:0000256" key="4">
    <source>
        <dbReference type="ARBA" id="ARBA00023284"/>
    </source>
</evidence>